<dbReference type="RefSeq" id="WP_104436846.1">
    <property type="nucleotide sequence ID" value="NZ_PTJA01000005.1"/>
</dbReference>
<keyword evidence="8" id="KW-1185">Reference proteome</keyword>
<keyword evidence="2" id="KW-0597">Phosphoprotein</keyword>
<keyword evidence="4 7" id="KW-0418">Kinase</keyword>
<keyword evidence="5" id="KW-1133">Transmembrane helix</keyword>
<dbReference type="Pfam" id="PF06580">
    <property type="entry name" value="His_kinase"/>
    <property type="match status" value="1"/>
</dbReference>
<dbReference type="Gene3D" id="6.10.340.10">
    <property type="match status" value="1"/>
</dbReference>
<dbReference type="InterPro" id="IPR050640">
    <property type="entry name" value="Bact_2-comp_sensor_kinase"/>
</dbReference>
<keyword evidence="5" id="KW-0812">Transmembrane</keyword>
<reference evidence="7 8" key="1">
    <citation type="submission" date="2018-02" db="EMBL/GenBank/DDBJ databases">
        <title>Genomic Encyclopedia of Archaeal and Bacterial Type Strains, Phase II (KMG-II): from individual species to whole genera.</title>
        <authorList>
            <person name="Goeker M."/>
        </authorList>
    </citation>
    <scope>NUCLEOTIDE SEQUENCE [LARGE SCALE GENOMIC DNA]</scope>
    <source>
        <strain evidence="7 8">DSM 3808</strain>
    </source>
</reference>
<keyword evidence="3" id="KW-0808">Transferase</keyword>
<dbReference type="Pfam" id="PF02518">
    <property type="entry name" value="HATPase_c"/>
    <property type="match status" value="1"/>
</dbReference>
<protein>
    <submittedName>
        <fullName evidence="7">Histidine kinase/DNA gyrase B/HSP90-like ATPase</fullName>
    </submittedName>
</protein>
<evidence type="ECO:0000256" key="1">
    <source>
        <dbReference type="ARBA" id="ARBA00004370"/>
    </source>
</evidence>
<evidence type="ECO:0000313" key="7">
    <source>
        <dbReference type="EMBL" id="PPK80852.1"/>
    </source>
</evidence>
<dbReference type="PROSITE" id="PS50885">
    <property type="entry name" value="HAMP"/>
    <property type="match status" value="1"/>
</dbReference>
<evidence type="ECO:0000313" key="8">
    <source>
        <dbReference type="Proteomes" id="UP000237749"/>
    </source>
</evidence>
<proteinExistence type="predicted"/>
<dbReference type="InterPro" id="IPR010559">
    <property type="entry name" value="Sig_transdc_His_kin_internal"/>
</dbReference>
<dbReference type="InterPro" id="IPR003660">
    <property type="entry name" value="HAMP_dom"/>
</dbReference>
<feature type="transmembrane region" description="Helical" evidence="5">
    <location>
        <begin position="284"/>
        <end position="307"/>
    </location>
</feature>
<evidence type="ECO:0000256" key="4">
    <source>
        <dbReference type="ARBA" id="ARBA00022777"/>
    </source>
</evidence>
<dbReference type="PANTHER" id="PTHR34220:SF7">
    <property type="entry name" value="SENSOR HISTIDINE KINASE YPDA"/>
    <property type="match status" value="1"/>
</dbReference>
<organism evidence="7 8">
    <name type="scientific">Lacrimispora xylanisolvens</name>
    <dbReference type="NCBI Taxonomy" id="384636"/>
    <lineage>
        <taxon>Bacteria</taxon>
        <taxon>Bacillati</taxon>
        <taxon>Bacillota</taxon>
        <taxon>Clostridia</taxon>
        <taxon>Lachnospirales</taxon>
        <taxon>Lachnospiraceae</taxon>
        <taxon>Lacrimispora</taxon>
    </lineage>
</organism>
<dbReference type="InterPro" id="IPR003594">
    <property type="entry name" value="HATPase_dom"/>
</dbReference>
<evidence type="ECO:0000256" key="3">
    <source>
        <dbReference type="ARBA" id="ARBA00022679"/>
    </source>
</evidence>
<dbReference type="SUPFAM" id="SSF55874">
    <property type="entry name" value="ATPase domain of HSP90 chaperone/DNA topoisomerase II/histidine kinase"/>
    <property type="match status" value="1"/>
</dbReference>
<feature type="domain" description="HAMP" evidence="6">
    <location>
        <begin position="308"/>
        <end position="361"/>
    </location>
</feature>
<comment type="caution">
    <text evidence="7">The sequence shown here is derived from an EMBL/GenBank/DDBJ whole genome shotgun (WGS) entry which is preliminary data.</text>
</comment>
<dbReference type="InterPro" id="IPR036890">
    <property type="entry name" value="HATPase_C_sf"/>
</dbReference>
<dbReference type="GO" id="GO:0000155">
    <property type="term" value="F:phosphorelay sensor kinase activity"/>
    <property type="evidence" value="ECO:0007669"/>
    <property type="project" value="InterPro"/>
</dbReference>
<keyword evidence="5" id="KW-0472">Membrane</keyword>
<sequence>MESAEERIRFRKTLYFKMIAVTALLGLTFLAALICIYHVTCKWFKTELTYQSDTLTEQICRNVDISLTELMEGTIPLTATNQRLTPMLRTVTGPDKADDPFLKPRLRKQLEEMLSTNYDINWVSVIDLSDTVYLACRDSRPREGRPSEESVLKLYHDNKEDVSHRPGNTIWTRSASDDGIILMRYLFDETTMRFSGCVIAELKNTMLKEIFQDIDSSKVGNFALYDINGNLLFTTSERDHLKAGTVHREEKNNYLYAEYQVSRGRIKIAHEVDLKAKNSRFSDLLYFVSFIGLFIFVLIIIFLWLMFGNMAGNLRILLRNITRVSRGDFKLEPTSFSKGDQMDLISEHISEMAGNIQSLMAQISSAKEIQQQNEYKLLEFQYHELQAQINPHFLFNILQSIHGIAQINGDKQVSRLIGLLARFFRRNIERSKNTCTLNAEMEYIKNYTELYKNIYPDRLEVEWEVDDLLPDRMVPSCILQPIVENSLVHGMEPKIGLCTIRISVYSEEERLVIKVWDNGLGIPPEKLVTLFESNEEKKRIGIKNVKDRIQLMYGPDYGLWIESEYLHYTEVRLEIPLV</sequence>
<dbReference type="EMBL" id="PTJA01000005">
    <property type="protein sequence ID" value="PPK80852.1"/>
    <property type="molecule type" value="Genomic_DNA"/>
</dbReference>
<evidence type="ECO:0000259" key="6">
    <source>
        <dbReference type="PROSITE" id="PS50885"/>
    </source>
</evidence>
<dbReference type="OrthoDB" id="9809908at2"/>
<dbReference type="AlphaFoldDB" id="A0A2S6HT05"/>
<gene>
    <name evidence="7" type="ORF">BXY41_10568</name>
</gene>
<feature type="transmembrane region" description="Helical" evidence="5">
    <location>
        <begin position="14"/>
        <end position="39"/>
    </location>
</feature>
<dbReference type="PANTHER" id="PTHR34220">
    <property type="entry name" value="SENSOR HISTIDINE KINASE YPDA"/>
    <property type="match status" value="1"/>
</dbReference>
<evidence type="ECO:0000256" key="2">
    <source>
        <dbReference type="ARBA" id="ARBA00022553"/>
    </source>
</evidence>
<evidence type="ECO:0000256" key="5">
    <source>
        <dbReference type="SAM" id="Phobius"/>
    </source>
</evidence>
<dbReference type="GO" id="GO:0016020">
    <property type="term" value="C:membrane"/>
    <property type="evidence" value="ECO:0007669"/>
    <property type="project" value="UniProtKB-SubCell"/>
</dbReference>
<dbReference type="Proteomes" id="UP000237749">
    <property type="component" value="Unassembled WGS sequence"/>
</dbReference>
<dbReference type="Gene3D" id="3.30.565.10">
    <property type="entry name" value="Histidine kinase-like ATPase, C-terminal domain"/>
    <property type="match status" value="1"/>
</dbReference>
<name>A0A2S6HT05_9FIRM</name>
<accession>A0A2S6HT05</accession>
<comment type="subcellular location">
    <subcellularLocation>
        <location evidence="1">Membrane</location>
    </subcellularLocation>
</comment>